<feature type="chain" id="PRO_5045863088" evidence="1">
    <location>
        <begin position="24"/>
        <end position="137"/>
    </location>
</feature>
<evidence type="ECO:0000313" key="2">
    <source>
        <dbReference type="EMBL" id="CAK8682093.1"/>
    </source>
</evidence>
<proteinExistence type="predicted"/>
<organism evidence="2 3">
    <name type="scientific">Clavelina lepadiformis</name>
    <name type="common">Light-bulb sea squirt</name>
    <name type="synonym">Ascidia lepadiformis</name>
    <dbReference type="NCBI Taxonomy" id="159417"/>
    <lineage>
        <taxon>Eukaryota</taxon>
        <taxon>Metazoa</taxon>
        <taxon>Chordata</taxon>
        <taxon>Tunicata</taxon>
        <taxon>Ascidiacea</taxon>
        <taxon>Aplousobranchia</taxon>
        <taxon>Clavelinidae</taxon>
        <taxon>Clavelina</taxon>
    </lineage>
</organism>
<feature type="signal peptide" evidence="1">
    <location>
        <begin position="1"/>
        <end position="23"/>
    </location>
</feature>
<keyword evidence="1" id="KW-0732">Signal</keyword>
<dbReference type="EMBL" id="CAWYQH010000090">
    <property type="protein sequence ID" value="CAK8682093.1"/>
    <property type="molecule type" value="Genomic_DNA"/>
</dbReference>
<comment type="caution">
    <text evidence="2">The sequence shown here is derived from an EMBL/GenBank/DDBJ whole genome shotgun (WGS) entry which is preliminary data.</text>
</comment>
<accession>A0ABP0FRX6</accession>
<protein>
    <submittedName>
        <fullName evidence="2">Uncharacterized protein</fullName>
    </submittedName>
</protein>
<sequence>MIMKSAIMFRVAILALCVLASTGYYDNDEADDETGGASDNSLTNLMASMVHENSKMLEDMFNSKFTKYKAFQEKCSQGDEQACAEAQLNLLSLQSLLKKYPMTVSAYSNLLSKINDVNKNIISNIRDTEPEEGNTKM</sequence>
<evidence type="ECO:0000256" key="1">
    <source>
        <dbReference type="SAM" id="SignalP"/>
    </source>
</evidence>
<evidence type="ECO:0000313" key="3">
    <source>
        <dbReference type="Proteomes" id="UP001642483"/>
    </source>
</evidence>
<gene>
    <name evidence="2" type="ORF">CVLEPA_LOCUS12303</name>
</gene>
<keyword evidence="3" id="KW-1185">Reference proteome</keyword>
<reference evidence="2 3" key="1">
    <citation type="submission" date="2024-02" db="EMBL/GenBank/DDBJ databases">
        <authorList>
            <person name="Daric V."/>
            <person name="Darras S."/>
        </authorList>
    </citation>
    <scope>NUCLEOTIDE SEQUENCE [LARGE SCALE GENOMIC DNA]</scope>
</reference>
<dbReference type="Proteomes" id="UP001642483">
    <property type="component" value="Unassembled WGS sequence"/>
</dbReference>
<name>A0ABP0FRX6_CLALP</name>